<dbReference type="eggNOG" id="COG1234">
    <property type="taxonomic scope" value="Bacteria"/>
</dbReference>
<protein>
    <submittedName>
        <fullName evidence="1">Ribonuclease Z</fullName>
    </submittedName>
</protein>
<evidence type="ECO:0000313" key="2">
    <source>
        <dbReference type="Proteomes" id="UP000183028"/>
    </source>
</evidence>
<dbReference type="PANTHER" id="PTHR46018:SF7">
    <property type="entry name" value="RIBONUCLEASE Z"/>
    <property type="match status" value="1"/>
</dbReference>
<gene>
    <name evidence="1" type="ORF">SAMN04487834_10544</name>
</gene>
<dbReference type="SUPFAM" id="SSF56281">
    <property type="entry name" value="Metallo-hydrolase/oxidoreductase"/>
    <property type="match status" value="1"/>
</dbReference>
<dbReference type="OrthoDB" id="9800940at2"/>
<accession>A0A1H6VV04</accession>
<dbReference type="Proteomes" id="UP000183028">
    <property type="component" value="Unassembled WGS sequence"/>
</dbReference>
<proteinExistence type="predicted"/>
<keyword evidence="2" id="KW-1185">Reference proteome</keyword>
<sequence>MELTMLGTGNALVTECYNTCYVFEENDKYFLVDGGGGNEILKRLKYNNIDYRKIHDIMITHKHIDHLLGIIWVMRLILQKMLSGEYEGEAYIYGHDEVIALLRDLANKLLTTKQTSLIDERLHLVIVMNDEKQIIIGHEVTFFDIHSTKAKQFGYMMKLDEGYLVCCGDEPLNELNAHYVRNAKWLLHEAFCLYKDKEIYKPYEKHHSTVKDAAMIAQKYHVENLLLYHTEDDHIIVRKEIYRDEAKQYYSGRLYVPDDNETIIL</sequence>
<dbReference type="AlphaFoldDB" id="A0A1H6VV04"/>
<dbReference type="InterPro" id="IPR036866">
    <property type="entry name" value="RibonucZ/Hydroxyglut_hydro"/>
</dbReference>
<dbReference type="Pfam" id="PF23023">
    <property type="entry name" value="Anti-Pycsar_Apyc1"/>
    <property type="match status" value="1"/>
</dbReference>
<dbReference type="EMBL" id="FNYK01000054">
    <property type="protein sequence ID" value="SEJ08479.1"/>
    <property type="molecule type" value="Genomic_DNA"/>
</dbReference>
<dbReference type="RefSeq" id="WP_074732548.1">
    <property type="nucleotide sequence ID" value="NZ_FNYK01000054.1"/>
</dbReference>
<dbReference type="GO" id="GO:0042781">
    <property type="term" value="F:3'-tRNA processing endoribonuclease activity"/>
    <property type="evidence" value="ECO:0007669"/>
    <property type="project" value="TreeGrafter"/>
</dbReference>
<dbReference type="Gene3D" id="3.60.15.10">
    <property type="entry name" value="Ribonuclease Z/Hydroxyacylglutathione hydrolase-like"/>
    <property type="match status" value="1"/>
</dbReference>
<name>A0A1H6VV04_9FIRM</name>
<reference evidence="2" key="1">
    <citation type="submission" date="2016-10" db="EMBL/GenBank/DDBJ databases">
        <authorList>
            <person name="Varghese N."/>
            <person name="Submissions S."/>
        </authorList>
    </citation>
    <scope>NUCLEOTIDE SEQUENCE [LARGE SCALE GENOMIC DNA]</scope>
    <source>
        <strain evidence="2">DSM 20406</strain>
    </source>
</reference>
<dbReference type="STRING" id="322505.SAMN04487836_12311"/>
<dbReference type="PANTHER" id="PTHR46018">
    <property type="entry name" value="ZINC PHOSPHODIESTERASE ELAC PROTEIN 1"/>
    <property type="match status" value="1"/>
</dbReference>
<organism evidence="1 2">
    <name type="scientific">Sharpea azabuensis</name>
    <dbReference type="NCBI Taxonomy" id="322505"/>
    <lineage>
        <taxon>Bacteria</taxon>
        <taxon>Bacillati</taxon>
        <taxon>Bacillota</taxon>
        <taxon>Erysipelotrichia</taxon>
        <taxon>Erysipelotrichales</taxon>
        <taxon>Coprobacillaceae</taxon>
        <taxon>Sharpea</taxon>
    </lineage>
</organism>
<evidence type="ECO:0000313" key="1">
    <source>
        <dbReference type="EMBL" id="SEJ08479.1"/>
    </source>
</evidence>